<sequence length="98" mass="11094">AAQAEVSMTSDRFPYELRLPLAPYRFEWRDEAAVSASKDQTALYTEERYTHADGTVVVIREYGADGSFHIMSDRAEIELIDNARDPYAPEPTSVVRLP</sequence>
<dbReference type="Proteomes" id="UP001597083">
    <property type="component" value="Unassembled WGS sequence"/>
</dbReference>
<protein>
    <submittedName>
        <fullName evidence="1">Uncharacterized protein</fullName>
    </submittedName>
</protein>
<evidence type="ECO:0000313" key="2">
    <source>
        <dbReference type="Proteomes" id="UP001597083"/>
    </source>
</evidence>
<name>A0ABW3CQ50_9ACTN</name>
<comment type="caution">
    <text evidence="1">The sequence shown here is derived from an EMBL/GenBank/DDBJ whole genome shotgun (WGS) entry which is preliminary data.</text>
</comment>
<feature type="non-terminal residue" evidence="1">
    <location>
        <position position="1"/>
    </location>
</feature>
<reference evidence="2" key="1">
    <citation type="journal article" date="2019" name="Int. J. Syst. Evol. Microbiol.">
        <title>The Global Catalogue of Microorganisms (GCM) 10K type strain sequencing project: providing services to taxonomists for standard genome sequencing and annotation.</title>
        <authorList>
            <consortium name="The Broad Institute Genomics Platform"/>
            <consortium name="The Broad Institute Genome Sequencing Center for Infectious Disease"/>
            <person name="Wu L."/>
            <person name="Ma J."/>
        </authorList>
    </citation>
    <scope>NUCLEOTIDE SEQUENCE [LARGE SCALE GENOMIC DNA]</scope>
    <source>
        <strain evidence="2">JCM 31696</strain>
    </source>
</reference>
<evidence type="ECO:0000313" key="1">
    <source>
        <dbReference type="EMBL" id="MFD0856685.1"/>
    </source>
</evidence>
<accession>A0ABW3CQ50</accession>
<gene>
    <name evidence="1" type="ORF">ACFQ07_30920</name>
</gene>
<keyword evidence="2" id="KW-1185">Reference proteome</keyword>
<organism evidence="1 2">
    <name type="scientific">Actinomadura adrarensis</name>
    <dbReference type="NCBI Taxonomy" id="1819600"/>
    <lineage>
        <taxon>Bacteria</taxon>
        <taxon>Bacillati</taxon>
        <taxon>Actinomycetota</taxon>
        <taxon>Actinomycetes</taxon>
        <taxon>Streptosporangiales</taxon>
        <taxon>Thermomonosporaceae</taxon>
        <taxon>Actinomadura</taxon>
    </lineage>
</organism>
<dbReference type="EMBL" id="JBHTIR010004221">
    <property type="protein sequence ID" value="MFD0856685.1"/>
    <property type="molecule type" value="Genomic_DNA"/>
</dbReference>
<proteinExistence type="predicted"/>